<dbReference type="Pfam" id="PF02475">
    <property type="entry name" value="TRM5-TYW2_MTfase"/>
    <property type="match status" value="1"/>
</dbReference>
<feature type="region of interest" description="Disordered" evidence="11">
    <location>
        <begin position="422"/>
        <end position="445"/>
    </location>
</feature>
<organism evidence="13">
    <name type="scientific">Noctiluca scintillans</name>
    <name type="common">Sea sparkle</name>
    <name type="synonym">Red tide dinoflagellate</name>
    <dbReference type="NCBI Taxonomy" id="2966"/>
    <lineage>
        <taxon>Eukaryota</taxon>
        <taxon>Sar</taxon>
        <taxon>Alveolata</taxon>
        <taxon>Dinophyceae</taxon>
        <taxon>Noctilucales</taxon>
        <taxon>Noctilucaceae</taxon>
        <taxon>Noctiluca</taxon>
    </lineage>
</organism>
<comment type="similarity">
    <text evidence="10">Belongs to the TRM5 / TYW2 family.</text>
</comment>
<keyword evidence="5 10" id="KW-0949">S-adenosyl-L-methionine</keyword>
<comment type="subunit">
    <text evidence="10">Monomer.</text>
</comment>
<keyword evidence="6 10" id="KW-0819">tRNA processing</keyword>
<dbReference type="InterPro" id="IPR029063">
    <property type="entry name" value="SAM-dependent_MTases_sf"/>
</dbReference>
<keyword evidence="8 10" id="KW-0539">Nucleus</keyword>
<dbReference type="EMBL" id="HBFQ01061857">
    <property type="protein sequence ID" value="CAD8869481.1"/>
    <property type="molecule type" value="Transcribed_RNA"/>
</dbReference>
<keyword evidence="7 10" id="KW-0496">Mitochondrion</keyword>
<feature type="binding site" evidence="10">
    <location>
        <begin position="253"/>
        <end position="254"/>
    </location>
    <ligand>
        <name>S-adenosyl-L-methionine</name>
        <dbReference type="ChEBI" id="CHEBI:59789"/>
    </ligand>
</feature>
<feature type="compositionally biased region" description="Basic and acidic residues" evidence="11">
    <location>
        <begin position="436"/>
        <end position="445"/>
    </location>
</feature>
<dbReference type="PANTHER" id="PTHR23245:SF36">
    <property type="entry name" value="TRNA (GUANINE(37)-N1)-METHYLTRANSFERASE"/>
    <property type="match status" value="1"/>
</dbReference>
<evidence type="ECO:0000256" key="3">
    <source>
        <dbReference type="ARBA" id="ARBA00022603"/>
    </source>
</evidence>
<feature type="binding site" evidence="10">
    <location>
        <begin position="279"/>
        <end position="280"/>
    </location>
    <ligand>
        <name>S-adenosyl-L-methionine</name>
        <dbReference type="ChEBI" id="CHEBI:59789"/>
    </ligand>
</feature>
<feature type="domain" description="SAM-dependent methyltransferase TRM5/TYW2-type" evidence="12">
    <location>
        <begin position="126"/>
        <end position="395"/>
    </location>
</feature>
<gene>
    <name evidence="13" type="ORF">NSCI0253_LOCUS43837</name>
</gene>
<dbReference type="CDD" id="cd02440">
    <property type="entry name" value="AdoMet_MTases"/>
    <property type="match status" value="1"/>
</dbReference>
<evidence type="ECO:0000256" key="5">
    <source>
        <dbReference type="ARBA" id="ARBA00022691"/>
    </source>
</evidence>
<keyword evidence="2 10" id="KW-0963">Cytoplasm</keyword>
<dbReference type="GO" id="GO:0005634">
    <property type="term" value="C:nucleus"/>
    <property type="evidence" value="ECO:0007669"/>
    <property type="project" value="UniProtKB-SubCell"/>
</dbReference>
<dbReference type="Gene3D" id="3.40.50.150">
    <property type="entry name" value="Vaccinia Virus protein VP39"/>
    <property type="match status" value="1"/>
</dbReference>
<evidence type="ECO:0000256" key="8">
    <source>
        <dbReference type="ARBA" id="ARBA00023242"/>
    </source>
</evidence>
<dbReference type="Gene3D" id="3.30.300.110">
    <property type="entry name" value="Met-10+ protein-like domains"/>
    <property type="match status" value="1"/>
</dbReference>
<evidence type="ECO:0000256" key="10">
    <source>
        <dbReference type="HAMAP-Rule" id="MF_03152"/>
    </source>
</evidence>
<comment type="subcellular location">
    <subcellularLocation>
        <location evidence="10">Mitochondrion matrix</location>
    </subcellularLocation>
    <subcellularLocation>
        <location evidence="10">Nucleus</location>
    </subcellularLocation>
    <subcellularLocation>
        <location evidence="10">Cytoplasm</location>
    </subcellularLocation>
    <text evidence="10">Predominantly in the mitochondria and in the nucleus.</text>
</comment>
<dbReference type="PROSITE" id="PS51684">
    <property type="entry name" value="SAM_MT_TRM5_TYW2"/>
    <property type="match status" value="1"/>
</dbReference>
<dbReference type="HAMAP" id="MF_03152">
    <property type="entry name" value="TRM5"/>
    <property type="match status" value="1"/>
</dbReference>
<dbReference type="InterPro" id="IPR056744">
    <property type="entry name" value="TRM5/TYW2-like_N"/>
</dbReference>
<dbReference type="GO" id="GO:0005759">
    <property type="term" value="C:mitochondrial matrix"/>
    <property type="evidence" value="ECO:0007669"/>
    <property type="project" value="UniProtKB-SubCell"/>
</dbReference>
<protein>
    <recommendedName>
        <fullName evidence="10">tRNA (guanine(37)-N1)-methyltransferase</fullName>
        <ecNumber evidence="10">2.1.1.228</ecNumber>
    </recommendedName>
    <alternativeName>
        <fullName evidence="10">M1G-methyltransferase</fullName>
    </alternativeName>
    <alternativeName>
        <fullName evidence="10">tRNA [GM37] methyltransferase</fullName>
    </alternativeName>
    <alternativeName>
        <fullName evidence="10">tRNA methyltransferase 5 homolog</fullName>
    </alternativeName>
</protein>
<dbReference type="PANTHER" id="PTHR23245">
    <property type="entry name" value="TRNA METHYLTRANSFERASE"/>
    <property type="match status" value="1"/>
</dbReference>
<comment type="catalytic activity">
    <reaction evidence="9 10">
        <text>guanosine(37) in tRNA + S-adenosyl-L-methionine = N(1)-methylguanosine(37) in tRNA + S-adenosyl-L-homocysteine + H(+)</text>
        <dbReference type="Rhea" id="RHEA:36899"/>
        <dbReference type="Rhea" id="RHEA-COMP:10145"/>
        <dbReference type="Rhea" id="RHEA-COMP:10147"/>
        <dbReference type="ChEBI" id="CHEBI:15378"/>
        <dbReference type="ChEBI" id="CHEBI:57856"/>
        <dbReference type="ChEBI" id="CHEBI:59789"/>
        <dbReference type="ChEBI" id="CHEBI:73542"/>
        <dbReference type="ChEBI" id="CHEBI:74269"/>
        <dbReference type="EC" id="2.1.1.228"/>
    </reaction>
</comment>
<comment type="similarity">
    <text evidence="1">Belongs to the class I-like SAM-binding methyltransferase superfamily. TRM5/TYW2 family.</text>
</comment>
<reference evidence="13" key="1">
    <citation type="submission" date="2021-01" db="EMBL/GenBank/DDBJ databases">
        <authorList>
            <person name="Corre E."/>
            <person name="Pelletier E."/>
            <person name="Niang G."/>
            <person name="Scheremetjew M."/>
            <person name="Finn R."/>
            <person name="Kale V."/>
            <person name="Holt S."/>
            <person name="Cochrane G."/>
            <person name="Meng A."/>
            <person name="Brown T."/>
            <person name="Cohen L."/>
        </authorList>
    </citation>
    <scope>NUCLEOTIDE SEQUENCE</scope>
</reference>
<dbReference type="InterPro" id="IPR025792">
    <property type="entry name" value="tRNA_Gua_MeTrfase_euk"/>
</dbReference>
<dbReference type="InterPro" id="IPR056743">
    <property type="entry name" value="TRM5-TYW2-like_MTfase"/>
</dbReference>
<dbReference type="GO" id="GO:0052906">
    <property type="term" value="F:tRNA (guanine(37)-N1)-methyltransferase activity"/>
    <property type="evidence" value="ECO:0007669"/>
    <property type="project" value="UniProtKB-UniRule"/>
</dbReference>
<dbReference type="FunFam" id="3.30.300.110:FF:000001">
    <property type="entry name" value="tRNA (guanine(37)-N1)-methyltransferase"/>
    <property type="match status" value="1"/>
</dbReference>
<dbReference type="SUPFAM" id="SSF53335">
    <property type="entry name" value="S-adenosyl-L-methionine-dependent methyltransferases"/>
    <property type="match status" value="1"/>
</dbReference>
<dbReference type="InterPro" id="IPR030382">
    <property type="entry name" value="MeTrfase_TRM5/TYW2"/>
</dbReference>
<evidence type="ECO:0000256" key="7">
    <source>
        <dbReference type="ARBA" id="ARBA00023128"/>
    </source>
</evidence>
<accession>A0A7S1B0A9</accession>
<sequence>MAAEAARPAAPDFDPSVFNVVERLPALQVVAQRIGELQKDRKFSALMYRRRGVKPIVAVNGDPSMRLLLLQLGVETSALPADVQDMVLSGAVQVTEHELRLSYEHFNAEEALQRLLPEGVEVPRSFETIGHVAHFNLRDEQLPYRFQIGRVILDKNASIQTVVTKVGALTNEFRTFDMEVIAGRDDTNVVVSENGMKMKFNFRDVYWNSRLSEERVRLLSKVASSDVVCDIFAGVGAFALFAASKGCMVYANDLNPAGAEAIRRNAVLNKCRLEVFNLDARECVRAICRLPCLEGRLGAPVRVHVVMNLPELALDFLDAFREMVSTRRSELFSGSPVDLQVHCYCFARDKQQPEAEVHPRLIHALGVVPDNVEIRAVRDVAPKKNMFCVEFGVLLHASAPGSLSSEIHTLNLASAISSQTGLHASPDADVSTSTEPDAKRAKAAA</sequence>
<evidence type="ECO:0000256" key="1">
    <source>
        <dbReference type="ARBA" id="ARBA00009775"/>
    </source>
</evidence>
<dbReference type="AlphaFoldDB" id="A0A7S1B0A9"/>
<evidence type="ECO:0000256" key="2">
    <source>
        <dbReference type="ARBA" id="ARBA00022490"/>
    </source>
</evidence>
<feature type="binding site" evidence="10">
    <location>
        <position position="308"/>
    </location>
    <ligand>
        <name>S-adenosyl-L-methionine</name>
        <dbReference type="ChEBI" id="CHEBI:59789"/>
    </ligand>
</feature>
<evidence type="ECO:0000256" key="9">
    <source>
        <dbReference type="ARBA" id="ARBA00047783"/>
    </source>
</evidence>
<keyword evidence="4 10" id="KW-0808">Transferase</keyword>
<dbReference type="GO" id="GO:0002939">
    <property type="term" value="P:tRNA N1-guanine methylation"/>
    <property type="evidence" value="ECO:0007669"/>
    <property type="project" value="TreeGrafter"/>
</dbReference>
<evidence type="ECO:0000256" key="6">
    <source>
        <dbReference type="ARBA" id="ARBA00022694"/>
    </source>
</evidence>
<keyword evidence="3 10" id="KW-0489">Methyltransferase</keyword>
<dbReference type="EC" id="2.1.1.228" evidence="10"/>
<proteinExistence type="inferred from homology"/>
<evidence type="ECO:0000313" key="13">
    <source>
        <dbReference type="EMBL" id="CAD8869481.1"/>
    </source>
</evidence>
<evidence type="ECO:0000256" key="11">
    <source>
        <dbReference type="SAM" id="MobiDB-lite"/>
    </source>
</evidence>
<dbReference type="Pfam" id="PF25133">
    <property type="entry name" value="TYW2_N_2"/>
    <property type="match status" value="1"/>
</dbReference>
<dbReference type="GO" id="GO:0070901">
    <property type="term" value="P:mitochondrial tRNA methylation"/>
    <property type="evidence" value="ECO:0007669"/>
    <property type="project" value="UniProtKB-ARBA"/>
</dbReference>
<feature type="binding site" evidence="10">
    <location>
        <position position="215"/>
    </location>
    <ligand>
        <name>S-adenosyl-L-methionine</name>
        <dbReference type="ChEBI" id="CHEBI:59789"/>
    </ligand>
</feature>
<evidence type="ECO:0000259" key="12">
    <source>
        <dbReference type="PROSITE" id="PS51684"/>
    </source>
</evidence>
<comment type="function">
    <text evidence="10">Specifically methylates the N1 position of guanosine-37 in various cytoplasmic and mitochondrial tRNAs. Methylation is not dependent on the nature of the nucleoside 5' of the target nucleoside. This is the first step in the biosynthesis of wybutosine (yW), a modified base adjacent to the anticodon of tRNAs and required for accurate decoding.</text>
</comment>
<evidence type="ECO:0000256" key="4">
    <source>
        <dbReference type="ARBA" id="ARBA00022679"/>
    </source>
</evidence>
<name>A0A7S1B0A9_NOCSC</name>